<dbReference type="RefSeq" id="WP_012896636.1">
    <property type="nucleotide sequence ID" value="NC_013642.1"/>
</dbReference>
<evidence type="ECO:0000256" key="11">
    <source>
        <dbReference type="RuleBase" id="RU003658"/>
    </source>
</evidence>
<keyword evidence="5 9" id="KW-0963">Cytoplasm</keyword>
<comment type="subcellular location">
    <subcellularLocation>
        <location evidence="2 9 11">Cytoplasm</location>
    </subcellularLocation>
</comment>
<dbReference type="HAMAP" id="MF_01014">
    <property type="entry name" value="HisA"/>
    <property type="match status" value="1"/>
</dbReference>
<evidence type="ECO:0000256" key="4">
    <source>
        <dbReference type="ARBA" id="ARBA00009667"/>
    </source>
</evidence>
<dbReference type="PANTHER" id="PTHR43090:SF2">
    <property type="entry name" value="1-(5-PHOSPHORIBOSYL)-5-[(5-PHOSPHORIBOSYLAMINO)METHYLIDENEAMINO] IMIDAZOLE-4-CARBOXAMIDE ISOMERASE"/>
    <property type="match status" value="1"/>
</dbReference>
<accession>D2C4Z0</accession>
<keyword evidence="6 9" id="KW-0028">Amino-acid biosynthesis</keyword>
<dbReference type="EMBL" id="CP001839">
    <property type="protein sequence ID" value="ADA67794.1"/>
    <property type="molecule type" value="Genomic_DNA"/>
</dbReference>
<dbReference type="NCBIfam" id="NF010712">
    <property type="entry name" value="PRK14114.1"/>
    <property type="match status" value="1"/>
</dbReference>
<evidence type="ECO:0000313" key="12">
    <source>
        <dbReference type="EMBL" id="ADA67794.1"/>
    </source>
</evidence>
<sequence length="241" mass="27287">MLVVPAIDLFRGKVARMVKGKKENTIFYEKDPAELVKKLIEEGFTLIHVVDLSKAIENSVENFPVLERLSEFAEHIQIGGGIRSFDYAERLRKLGYRRQIVSSKVLEDPSFLKFLKEIDVEPVFSLDTRGGKVAFKGWLAEEEIDPISLLKRLKEYGLEEIVHTEIEKDGTLQEHDFSLTRKIAIEAEVNVFAAGGISSENSLKTAQRVHRETNGLLKGVIVGRAFLEGILTVEVMKRYAR</sequence>
<dbReference type="InterPro" id="IPR013785">
    <property type="entry name" value="Aldolase_TIM"/>
</dbReference>
<evidence type="ECO:0000256" key="2">
    <source>
        <dbReference type="ARBA" id="ARBA00004496"/>
    </source>
</evidence>
<dbReference type="InterPro" id="IPR023016">
    <property type="entry name" value="HisA/PriA"/>
</dbReference>
<dbReference type="Pfam" id="PF00977">
    <property type="entry name" value="His_biosynth"/>
    <property type="match status" value="1"/>
</dbReference>
<comment type="similarity">
    <text evidence="4 9 10">Belongs to the HisA/HisF family.</text>
</comment>
<dbReference type="Proteomes" id="UP000000940">
    <property type="component" value="Chromosome"/>
</dbReference>
<dbReference type="HOGENOM" id="CLU_048577_1_2_0"/>
<dbReference type="UniPathway" id="UPA00031">
    <property type="reaction ID" value="UER00009"/>
</dbReference>
<evidence type="ECO:0000256" key="7">
    <source>
        <dbReference type="ARBA" id="ARBA00023102"/>
    </source>
</evidence>
<dbReference type="GO" id="GO:0000162">
    <property type="term" value="P:L-tryptophan biosynthetic process"/>
    <property type="evidence" value="ECO:0007669"/>
    <property type="project" value="TreeGrafter"/>
</dbReference>
<dbReference type="InterPro" id="IPR044524">
    <property type="entry name" value="Isoase_HisA-like"/>
</dbReference>
<dbReference type="Gene3D" id="3.20.20.70">
    <property type="entry name" value="Aldolase class I"/>
    <property type="match status" value="1"/>
</dbReference>
<reference evidence="12 13" key="1">
    <citation type="submission" date="2009-12" db="EMBL/GenBank/DDBJ databases">
        <title>Complete sequence of Thermotoga petrophila RKU-1.</title>
        <authorList>
            <consortium name="US DOE Joint Genome Institute"/>
            <person name="Lucas S."/>
            <person name="Copeland A."/>
            <person name="Lapidus A."/>
            <person name="Glavina del Rio T."/>
            <person name="Dalin E."/>
            <person name="Tice H."/>
            <person name="Bruce D."/>
            <person name="Goodwin L."/>
            <person name="Pitluck S."/>
            <person name="Munk A.C."/>
            <person name="Brettin T."/>
            <person name="Detter J.C."/>
            <person name="Han C."/>
            <person name="Tapia R."/>
            <person name="Larimer F."/>
            <person name="Land M."/>
            <person name="Hauser L."/>
            <person name="Kyrpides N."/>
            <person name="Mikhailova N."/>
            <person name="Nelson K.E."/>
            <person name="Gogarten J.P."/>
            <person name="Noll K.M."/>
        </authorList>
    </citation>
    <scope>NUCLEOTIDE SEQUENCE [LARGE SCALE GENOMIC DNA]</scope>
    <source>
        <strain evidence="13">ATCC BAA-489 / DSM 13996 / JCM 10882 / RKU-10</strain>
    </source>
</reference>
<dbReference type="SUPFAM" id="SSF51366">
    <property type="entry name" value="Ribulose-phoshate binding barrel"/>
    <property type="match status" value="1"/>
</dbReference>
<name>D2C4Z0_THEP2</name>
<evidence type="ECO:0000256" key="8">
    <source>
        <dbReference type="ARBA" id="ARBA00023235"/>
    </source>
</evidence>
<dbReference type="InterPro" id="IPR006062">
    <property type="entry name" value="His_biosynth"/>
</dbReference>
<comment type="catalytic activity">
    <reaction evidence="1 9 11">
        <text>1-(5-phospho-beta-D-ribosyl)-5-[(5-phospho-beta-D-ribosylamino)methylideneamino]imidazole-4-carboxamide = 5-[(5-phospho-1-deoxy-D-ribulos-1-ylimino)methylamino]-1-(5-phospho-beta-D-ribosyl)imidazole-4-carboxamide</text>
        <dbReference type="Rhea" id="RHEA:15469"/>
        <dbReference type="ChEBI" id="CHEBI:58435"/>
        <dbReference type="ChEBI" id="CHEBI:58525"/>
        <dbReference type="EC" id="5.3.1.16"/>
    </reaction>
</comment>
<organism evidence="12 13">
    <name type="scientific">Thermotoga petrophila (strain ATCC BAA-489 / DSM 13996 / JCM 10882 / RKU-10)</name>
    <name type="common">Thermotoga naphthophila</name>
    <dbReference type="NCBI Taxonomy" id="590168"/>
    <lineage>
        <taxon>Bacteria</taxon>
        <taxon>Thermotogati</taxon>
        <taxon>Thermotogota</taxon>
        <taxon>Thermotogae</taxon>
        <taxon>Thermotogales</taxon>
        <taxon>Thermotogaceae</taxon>
        <taxon>Thermotoga</taxon>
    </lineage>
</organism>
<feature type="active site" description="Proton donor" evidence="9">
    <location>
        <position position="127"/>
    </location>
</feature>
<dbReference type="EC" id="5.3.1.16" evidence="9 11"/>
<keyword evidence="7 9" id="KW-0368">Histidine biosynthesis</keyword>
<dbReference type="AlphaFoldDB" id="D2C4Z0"/>
<dbReference type="NCBIfam" id="TIGR00007">
    <property type="entry name" value="1-(5-phosphoribosyl)-5-[(5-phosphoribosylamino)methylideneamino]imidazole-4-carboxamide isomerase"/>
    <property type="match status" value="1"/>
</dbReference>
<dbReference type="PANTHER" id="PTHR43090">
    <property type="entry name" value="1-(5-PHOSPHORIBOSYL)-5-[(5-PHOSPHORIBOSYLAMINO)METHYLIDENEAMINO] IMIDAZOLE-4-CARBOXAMIDE ISOMERASE"/>
    <property type="match status" value="1"/>
</dbReference>
<dbReference type="InterPro" id="IPR006063">
    <property type="entry name" value="HisA_bact_arch"/>
</dbReference>
<dbReference type="InterPro" id="IPR011060">
    <property type="entry name" value="RibuloseP-bd_barrel"/>
</dbReference>
<dbReference type="GO" id="GO:0003949">
    <property type="term" value="F:1-(5-phosphoribosyl)-5-[(5-phosphoribosylamino)methylideneamino]imidazole-4-carboxamide isomerase activity"/>
    <property type="evidence" value="ECO:0007669"/>
    <property type="project" value="UniProtKB-UniRule"/>
</dbReference>
<dbReference type="KEGG" id="tnp:Tnap_1727"/>
<comment type="pathway">
    <text evidence="3 9 11">Amino-acid biosynthesis; L-histidine biosynthesis; L-histidine from 5-phospho-alpha-D-ribose 1-diphosphate: step 4/9.</text>
</comment>
<evidence type="ECO:0000256" key="9">
    <source>
        <dbReference type="HAMAP-Rule" id="MF_01014"/>
    </source>
</evidence>
<evidence type="ECO:0000256" key="1">
    <source>
        <dbReference type="ARBA" id="ARBA00000901"/>
    </source>
</evidence>
<proteinExistence type="inferred from homology"/>
<dbReference type="CDD" id="cd04732">
    <property type="entry name" value="HisA"/>
    <property type="match status" value="1"/>
</dbReference>
<evidence type="ECO:0000256" key="6">
    <source>
        <dbReference type="ARBA" id="ARBA00022605"/>
    </source>
</evidence>
<evidence type="ECO:0000256" key="3">
    <source>
        <dbReference type="ARBA" id="ARBA00005133"/>
    </source>
</evidence>
<gene>
    <name evidence="9" type="primary">hisA</name>
    <name evidence="12" type="ordered locus">Tnap_1727</name>
</gene>
<keyword evidence="13" id="KW-1185">Reference proteome</keyword>
<dbReference type="GO" id="GO:0005737">
    <property type="term" value="C:cytoplasm"/>
    <property type="evidence" value="ECO:0007669"/>
    <property type="project" value="UniProtKB-SubCell"/>
</dbReference>
<dbReference type="GO" id="GO:0000105">
    <property type="term" value="P:L-histidine biosynthetic process"/>
    <property type="evidence" value="ECO:0007669"/>
    <property type="project" value="UniProtKB-UniRule"/>
</dbReference>
<evidence type="ECO:0000256" key="5">
    <source>
        <dbReference type="ARBA" id="ARBA00022490"/>
    </source>
</evidence>
<evidence type="ECO:0000313" key="13">
    <source>
        <dbReference type="Proteomes" id="UP000000940"/>
    </source>
</evidence>
<evidence type="ECO:0000256" key="10">
    <source>
        <dbReference type="RuleBase" id="RU003657"/>
    </source>
</evidence>
<feature type="active site" description="Proton acceptor" evidence="9">
    <location>
        <position position="8"/>
    </location>
</feature>
<keyword evidence="8 9" id="KW-0413">Isomerase</keyword>
<protein>
    <recommendedName>
        <fullName evidence="9 11">1-(5-phosphoribosyl)-5-[(5-phosphoribosylamino)methylideneamino] imidazole-4-carboxamide isomerase</fullName>
        <ecNumber evidence="9 11">5.3.1.16</ecNumber>
    </recommendedName>
    <alternativeName>
        <fullName evidence="9">Phosphoribosylformimino-5-aminoimidazole carboxamide ribotide isomerase</fullName>
    </alternativeName>
</protein>